<protein>
    <submittedName>
        <fullName evidence="2">DUF1285 domain-containing protein</fullName>
    </submittedName>
</protein>
<gene>
    <name evidence="2" type="ORF">EVA93_02220</name>
</gene>
<evidence type="ECO:0000259" key="1">
    <source>
        <dbReference type="Pfam" id="PF06938"/>
    </source>
</evidence>
<reference evidence="2 3" key="1">
    <citation type="submission" date="2019-02" db="EMBL/GenBank/DDBJ databases">
        <title>Prokaryotic population dynamics and viral predation in marine succession experiment using metagenomics: the confinement effect.</title>
        <authorList>
            <person name="Haro-Moreno J.M."/>
            <person name="Rodriguez-Valera F."/>
            <person name="Lopez-Perez M."/>
        </authorList>
    </citation>
    <scope>NUCLEOTIDE SEQUENCE [LARGE SCALE GENOMIC DNA]</scope>
    <source>
        <strain evidence="2">MED-G160</strain>
    </source>
</reference>
<evidence type="ECO:0000313" key="3">
    <source>
        <dbReference type="Proteomes" id="UP000318710"/>
    </source>
</evidence>
<dbReference type="Proteomes" id="UP000318710">
    <property type="component" value="Unassembled WGS sequence"/>
</dbReference>
<comment type="caution">
    <text evidence="2">The sequence shown here is derived from an EMBL/GenBank/DDBJ whole genome shotgun (WGS) entry which is preliminary data.</text>
</comment>
<evidence type="ECO:0000313" key="2">
    <source>
        <dbReference type="EMBL" id="RZO27835.1"/>
    </source>
</evidence>
<dbReference type="Gene3D" id="3.10.540.10">
    <property type="entry name" value="duf1285 like domain"/>
    <property type="match status" value="1"/>
</dbReference>
<dbReference type="EMBL" id="SHBF01000009">
    <property type="protein sequence ID" value="RZO27835.1"/>
    <property type="molecule type" value="Genomic_DNA"/>
</dbReference>
<dbReference type="InterPro" id="IPR023361">
    <property type="entry name" value="DUF1285_beta_roll_sf"/>
</dbReference>
<proteinExistence type="predicted"/>
<organism evidence="2 3">
    <name type="scientific">SAR86 cluster bacterium</name>
    <dbReference type="NCBI Taxonomy" id="2030880"/>
    <lineage>
        <taxon>Bacteria</taxon>
        <taxon>Pseudomonadati</taxon>
        <taxon>Pseudomonadota</taxon>
        <taxon>Gammaproteobacteria</taxon>
        <taxon>SAR86 cluster</taxon>
    </lineage>
</organism>
<dbReference type="Gene3D" id="2.30.270.10">
    <property type="entry name" value="duf1285 protein"/>
    <property type="match status" value="1"/>
</dbReference>
<dbReference type="AlphaFoldDB" id="A0A520N346"/>
<accession>A0A520N346</accession>
<sequence length="176" mass="20729">MSISKIKKDLEGQKKFPPVDQWNPDLCEGQEFFIDREGNWFYNNSPIKNKKLINLFSTVIRNDDNNYFLVTPLEKVPVKVELAPYKVIDFEISKNNIKLFTNMNYDFVLNALNTTRLIAYNNSEIPLVHVRNNIEGFFDRNIYYKFVDFALENNYIENKLLYVPSINHNHIIGNIA</sequence>
<feature type="domain" description="DUF1285" evidence="1">
    <location>
        <begin position="17"/>
        <end position="81"/>
    </location>
</feature>
<dbReference type="Pfam" id="PF06938">
    <property type="entry name" value="DUF1285_N"/>
    <property type="match status" value="1"/>
</dbReference>
<name>A0A520N346_9GAMM</name>
<dbReference type="InterPro" id="IPR048341">
    <property type="entry name" value="DUF1285_N"/>
</dbReference>